<sequence length="217" mass="25004">MTGSTIPYDNMSTPSKPLPFFTKCCFCIPLRIGCFILGYFSLVIKTVHTITLIGFTAYFGYTTHGFDHFDRPNDMDERRVAELDIMEKPILKRIELFFAIALLANFIWLFVNIACLVGLHKRRPGPVRLYVSFATFKLILSLVGIISLMGTDLTRVLTAIFEMFTFVLAAYFILVYYVYAMQLEREEFERQSNITFEHVKTIGDIYPTKLDKQNLVA</sequence>
<gene>
    <name evidence="3" type="primary">LOC113509198</name>
</gene>
<evidence type="ECO:0000313" key="2">
    <source>
        <dbReference type="Proteomes" id="UP001652740"/>
    </source>
</evidence>
<reference evidence="3" key="1">
    <citation type="submission" date="2025-08" db="UniProtKB">
        <authorList>
            <consortium name="RefSeq"/>
        </authorList>
    </citation>
    <scope>IDENTIFICATION</scope>
    <source>
        <tissue evidence="3">Whole larvae</tissue>
    </source>
</reference>
<protein>
    <submittedName>
        <fullName evidence="3">Uncharacterized protein LOC113509198</fullName>
    </submittedName>
</protein>
<evidence type="ECO:0000256" key="1">
    <source>
        <dbReference type="SAM" id="Phobius"/>
    </source>
</evidence>
<keyword evidence="1" id="KW-0472">Membrane</keyword>
<keyword evidence="1" id="KW-0812">Transmembrane</keyword>
<dbReference type="OrthoDB" id="7355243at2759"/>
<evidence type="ECO:0000313" key="3">
    <source>
        <dbReference type="RefSeq" id="XP_031764990.1"/>
    </source>
</evidence>
<feature type="transmembrane region" description="Helical" evidence="1">
    <location>
        <begin position="129"/>
        <end position="150"/>
    </location>
</feature>
<keyword evidence="1" id="KW-1133">Transmembrane helix</keyword>
<dbReference type="KEGG" id="gmw:113509198"/>
<dbReference type="RefSeq" id="XP_031764990.1">
    <property type="nucleotide sequence ID" value="XM_031909130.2"/>
</dbReference>
<feature type="transmembrane region" description="Helical" evidence="1">
    <location>
        <begin position="156"/>
        <end position="179"/>
    </location>
</feature>
<name>A0A6J3BZF1_GALME</name>
<feature type="transmembrane region" description="Helical" evidence="1">
    <location>
        <begin position="47"/>
        <end position="66"/>
    </location>
</feature>
<feature type="transmembrane region" description="Helical" evidence="1">
    <location>
        <begin position="96"/>
        <end position="117"/>
    </location>
</feature>
<dbReference type="GeneID" id="113509198"/>
<proteinExistence type="predicted"/>
<accession>A0A6J3BZF1</accession>
<dbReference type="AlphaFoldDB" id="A0A6J3BZF1"/>
<dbReference type="Proteomes" id="UP001652740">
    <property type="component" value="Unplaced"/>
</dbReference>
<keyword evidence="2" id="KW-1185">Reference proteome</keyword>
<organism evidence="2 3">
    <name type="scientific">Galleria mellonella</name>
    <name type="common">Greater wax moth</name>
    <dbReference type="NCBI Taxonomy" id="7137"/>
    <lineage>
        <taxon>Eukaryota</taxon>
        <taxon>Metazoa</taxon>
        <taxon>Ecdysozoa</taxon>
        <taxon>Arthropoda</taxon>
        <taxon>Hexapoda</taxon>
        <taxon>Insecta</taxon>
        <taxon>Pterygota</taxon>
        <taxon>Neoptera</taxon>
        <taxon>Endopterygota</taxon>
        <taxon>Lepidoptera</taxon>
        <taxon>Glossata</taxon>
        <taxon>Ditrysia</taxon>
        <taxon>Pyraloidea</taxon>
        <taxon>Pyralidae</taxon>
        <taxon>Galleriinae</taxon>
        <taxon>Galleria</taxon>
    </lineage>
</organism>